<dbReference type="Proteomes" id="UP000288351">
    <property type="component" value="Unassembled WGS sequence"/>
</dbReference>
<accession>A0A401QSZ1</accession>
<feature type="compositionally biased region" description="Basic and acidic residues" evidence="1">
    <location>
        <begin position="1"/>
        <end position="17"/>
    </location>
</feature>
<sequence length="165" mass="17449">MTHGYEEWRAQEVRRPGDIPPATPLAWLAERHSAHGQRLADRRLPEDFPGPVARGDAGDALAQLALGTQLARSAVAGQPGAVLEALQLGATWRQIATALDTSPDRARALLRDHADAQLRLHEGDHDAGAGLLGWDPAQRDTVRALTLLGDDEPADAVGTSAPGAT</sequence>
<protein>
    <submittedName>
        <fullName evidence="2">Uncharacterized protein</fullName>
    </submittedName>
</protein>
<evidence type="ECO:0000313" key="2">
    <source>
        <dbReference type="EMBL" id="GCB88500.1"/>
    </source>
</evidence>
<dbReference type="EMBL" id="BHXC01000006">
    <property type="protein sequence ID" value="GCB88500.1"/>
    <property type="molecule type" value="Genomic_DNA"/>
</dbReference>
<dbReference type="RefSeq" id="WP_020930612.1">
    <property type="nucleotide sequence ID" value="NZ_BHXC01000006.1"/>
</dbReference>
<gene>
    <name evidence="2" type="ORF">SALB_01171</name>
</gene>
<name>A0A401QSZ1_STRNR</name>
<comment type="caution">
    <text evidence="2">The sequence shown here is derived from an EMBL/GenBank/DDBJ whole genome shotgun (WGS) entry which is preliminary data.</text>
</comment>
<dbReference type="AlphaFoldDB" id="A0A401QSZ1"/>
<evidence type="ECO:0000256" key="1">
    <source>
        <dbReference type="SAM" id="MobiDB-lite"/>
    </source>
</evidence>
<proteinExistence type="predicted"/>
<organism evidence="2 3">
    <name type="scientific">Streptomyces noursei</name>
    <name type="common">Streptomyces albulus</name>
    <dbReference type="NCBI Taxonomy" id="1971"/>
    <lineage>
        <taxon>Bacteria</taxon>
        <taxon>Bacillati</taxon>
        <taxon>Actinomycetota</taxon>
        <taxon>Actinomycetes</taxon>
        <taxon>Kitasatosporales</taxon>
        <taxon>Streptomycetaceae</taxon>
        <taxon>Streptomyces</taxon>
    </lineage>
</organism>
<feature type="region of interest" description="Disordered" evidence="1">
    <location>
        <begin position="1"/>
        <end position="21"/>
    </location>
</feature>
<evidence type="ECO:0000313" key="3">
    <source>
        <dbReference type="Proteomes" id="UP000288351"/>
    </source>
</evidence>
<reference evidence="2 3" key="1">
    <citation type="journal article" date="2019" name="Microbiol. Resour. Announc.">
        <title>Draft Genome Sequence of the Most Traditional epsilon-Poly-l-Lysine Producer, Streptomyces albulus NBRC14147.</title>
        <authorList>
            <person name="Yamanaka K."/>
            <person name="Hamano Y."/>
        </authorList>
    </citation>
    <scope>NUCLEOTIDE SEQUENCE [LARGE SCALE GENOMIC DNA]</scope>
    <source>
        <strain evidence="2 3">NBRC 14147</strain>
    </source>
</reference>